<keyword evidence="2" id="KW-0805">Transcription regulation</keyword>
<evidence type="ECO:0000256" key="2">
    <source>
        <dbReference type="ARBA" id="ARBA00023015"/>
    </source>
</evidence>
<dbReference type="VEuPathDB" id="FungiDB:NFIA_101550"/>
<organism evidence="6 7">
    <name type="scientific">Neosartorya fischeri (strain ATCC 1020 / DSM 3700 / CBS 544.65 / FGSC A1164 / JCM 1740 / NRRL 181 / WB 181)</name>
    <name type="common">Aspergillus fischerianus</name>
    <dbReference type="NCBI Taxonomy" id="331117"/>
    <lineage>
        <taxon>Eukaryota</taxon>
        <taxon>Fungi</taxon>
        <taxon>Dikarya</taxon>
        <taxon>Ascomycota</taxon>
        <taxon>Pezizomycotina</taxon>
        <taxon>Eurotiomycetes</taxon>
        <taxon>Eurotiomycetidae</taxon>
        <taxon>Eurotiales</taxon>
        <taxon>Aspergillaceae</taxon>
        <taxon>Aspergillus</taxon>
        <taxon>Aspergillus subgen. Fumigati</taxon>
    </lineage>
</organism>
<dbReference type="AlphaFoldDB" id="A1CVL9"/>
<dbReference type="InterPro" id="IPR050613">
    <property type="entry name" value="Sec_Metabolite_Reg"/>
</dbReference>
<dbReference type="GO" id="GO:0008270">
    <property type="term" value="F:zinc ion binding"/>
    <property type="evidence" value="ECO:0007669"/>
    <property type="project" value="InterPro"/>
</dbReference>
<dbReference type="GeneID" id="4593260"/>
<dbReference type="Pfam" id="PF04082">
    <property type="entry name" value="Fungal_trans"/>
    <property type="match status" value="1"/>
</dbReference>
<dbReference type="PANTHER" id="PTHR31001:SF45">
    <property type="entry name" value="ZN(II)2CYS6 TRANSCRIPTION FACTOR (EUROFUNG)"/>
    <property type="match status" value="1"/>
</dbReference>
<keyword evidence="3" id="KW-0804">Transcription</keyword>
<dbReference type="HOGENOM" id="CLU_004083_5_0_1"/>
<dbReference type="GO" id="GO:0005634">
    <property type="term" value="C:nucleus"/>
    <property type="evidence" value="ECO:0007669"/>
    <property type="project" value="UniProtKB-SubCell"/>
</dbReference>
<dbReference type="SMART" id="SM00906">
    <property type="entry name" value="Fungal_trans"/>
    <property type="match status" value="1"/>
</dbReference>
<protein>
    <submittedName>
        <fullName evidence="6">Fungal specific transcription factor, putative</fullName>
    </submittedName>
</protein>
<dbReference type="InterPro" id="IPR007219">
    <property type="entry name" value="XnlR_reg_dom"/>
</dbReference>
<dbReference type="PANTHER" id="PTHR31001">
    <property type="entry name" value="UNCHARACTERIZED TRANSCRIPTIONAL REGULATORY PROTEIN"/>
    <property type="match status" value="1"/>
</dbReference>
<dbReference type="CDD" id="cd12148">
    <property type="entry name" value="fungal_TF_MHR"/>
    <property type="match status" value="1"/>
</dbReference>
<accession>A1CVL9</accession>
<sequence length="710" mass="80362">MFLLHFPISVHHPRPIASHRIQHVDRSFGKVAPPPGLCEMPTAKSQCVPATLTPRRRRFQERVLLDRLRHYEGLLRQHNIDFEPLHPQAKQEPVAADVSRGCERSESARAQTPVQSQAVDLWQAISRVTLEPEENDDNSPDVQADGVQNAWDHHVDQPEANDQTGDDLLFGQPQADVNVLALHPEQVQIFRLWQTYLENVNPLLKVTHTPTLQPRIVDAVSDLENIHPTLEALMFSIYCIAVMSLADNECHRLLRSSKEDLLARYRLGCRQLLIKCRPWQFTNVDGLTAVYLYLVSVSPQTDPRSLSSMLAAALRMAQRMGLHNESTYTRYTAVEAEMRRRLWWSLVIFDHRMCEMSDYKVTTLTPTWDCRIPLNANDFEIRPDTNSCPPTNEKPTEALFAVVRSELADLIRHTSFHINFVNPVLAAVAKAKDPGHMSLPADDEMLTIQKAIEEKYLAFCDPADPLHYMTIWTTRGYLARNRLLEHYARHLASPAMQQTDAQRNAALSYALQMLECDTRLRVSPLTSRYRWLVDFHVPALAYIHVLNDLKKRPTESHVGKAWQAMSENYEARAMHPKPSGQGVFTVFARVVLQAWGAREIFLRQRGMPVETPQIVLDIRNKVGQTSSGSSMVPSCSTGEPPHSSIAIGTNSETIPTQMNFTGHSADGQAFPGPDLGPSSFPDVAGPPGMDIDIDQFWTAMDWRLMHTQAW</sequence>
<name>A1CVL9_NEOFI</name>
<gene>
    <name evidence="6" type="ORF">NFIA_101550</name>
</gene>
<keyword evidence="7" id="KW-1185">Reference proteome</keyword>
<evidence type="ECO:0000313" key="7">
    <source>
        <dbReference type="Proteomes" id="UP000006702"/>
    </source>
</evidence>
<reference evidence="7" key="1">
    <citation type="journal article" date="2008" name="PLoS Genet.">
        <title>Genomic islands in the pathogenic filamentous fungus Aspergillus fumigatus.</title>
        <authorList>
            <person name="Fedorova N.D."/>
            <person name="Khaldi N."/>
            <person name="Joardar V.S."/>
            <person name="Maiti R."/>
            <person name="Amedeo P."/>
            <person name="Anderson M.J."/>
            <person name="Crabtree J."/>
            <person name="Silva J.C."/>
            <person name="Badger J.H."/>
            <person name="Albarraq A."/>
            <person name="Angiuoli S."/>
            <person name="Bussey H."/>
            <person name="Bowyer P."/>
            <person name="Cotty P.J."/>
            <person name="Dyer P.S."/>
            <person name="Egan A."/>
            <person name="Galens K."/>
            <person name="Fraser-Liggett C.M."/>
            <person name="Haas B.J."/>
            <person name="Inman J.M."/>
            <person name="Kent R."/>
            <person name="Lemieux S."/>
            <person name="Malavazi I."/>
            <person name="Orvis J."/>
            <person name="Roemer T."/>
            <person name="Ronning C.M."/>
            <person name="Sundaram J.P."/>
            <person name="Sutton G."/>
            <person name="Turner G."/>
            <person name="Venter J.C."/>
            <person name="White O.R."/>
            <person name="Whitty B.R."/>
            <person name="Youngman P."/>
            <person name="Wolfe K.H."/>
            <person name="Goldman G.H."/>
            <person name="Wortman J.R."/>
            <person name="Jiang B."/>
            <person name="Denning D.W."/>
            <person name="Nierman W.C."/>
        </authorList>
    </citation>
    <scope>NUCLEOTIDE SEQUENCE [LARGE SCALE GENOMIC DNA]</scope>
    <source>
        <strain evidence="7">ATCC 1020 / DSM 3700 / CBS 544.65 / FGSC A1164 / JCM 1740 / NRRL 181 / WB 181</strain>
    </source>
</reference>
<dbReference type="GO" id="GO:0006351">
    <property type="term" value="P:DNA-templated transcription"/>
    <property type="evidence" value="ECO:0007669"/>
    <property type="project" value="InterPro"/>
</dbReference>
<dbReference type="eggNOG" id="ENOG502QYWX">
    <property type="taxonomic scope" value="Eukaryota"/>
</dbReference>
<dbReference type="EMBL" id="DS027685">
    <property type="protein sequence ID" value="EAW24671.1"/>
    <property type="molecule type" value="Genomic_DNA"/>
</dbReference>
<dbReference type="RefSeq" id="XP_001266568.1">
    <property type="nucleotide sequence ID" value="XM_001266567.1"/>
</dbReference>
<evidence type="ECO:0000259" key="5">
    <source>
        <dbReference type="SMART" id="SM00906"/>
    </source>
</evidence>
<dbReference type="OrthoDB" id="2269373at2759"/>
<feature type="domain" description="Xylanolytic transcriptional activator regulatory" evidence="5">
    <location>
        <begin position="306"/>
        <end position="379"/>
    </location>
</feature>
<evidence type="ECO:0000313" key="6">
    <source>
        <dbReference type="EMBL" id="EAW24671.1"/>
    </source>
</evidence>
<dbReference type="GO" id="GO:0003677">
    <property type="term" value="F:DNA binding"/>
    <property type="evidence" value="ECO:0007669"/>
    <property type="project" value="InterPro"/>
</dbReference>
<dbReference type="Proteomes" id="UP000006702">
    <property type="component" value="Unassembled WGS sequence"/>
</dbReference>
<comment type="subcellular location">
    <subcellularLocation>
        <location evidence="1">Nucleus</location>
    </subcellularLocation>
</comment>
<keyword evidence="4" id="KW-0539">Nucleus</keyword>
<proteinExistence type="predicted"/>
<dbReference type="KEGG" id="nfi:NFIA_101550"/>
<evidence type="ECO:0000256" key="4">
    <source>
        <dbReference type="ARBA" id="ARBA00023242"/>
    </source>
</evidence>
<evidence type="ECO:0000256" key="3">
    <source>
        <dbReference type="ARBA" id="ARBA00023163"/>
    </source>
</evidence>
<evidence type="ECO:0000256" key="1">
    <source>
        <dbReference type="ARBA" id="ARBA00004123"/>
    </source>
</evidence>
<dbReference type="OMA" id="HRMCEMS"/>